<organism evidence="1 2">
    <name type="scientific">Rhynchophorus ferrugineus</name>
    <name type="common">Red palm weevil</name>
    <name type="synonym">Curculio ferrugineus</name>
    <dbReference type="NCBI Taxonomy" id="354439"/>
    <lineage>
        <taxon>Eukaryota</taxon>
        <taxon>Metazoa</taxon>
        <taxon>Ecdysozoa</taxon>
        <taxon>Arthropoda</taxon>
        <taxon>Hexapoda</taxon>
        <taxon>Insecta</taxon>
        <taxon>Pterygota</taxon>
        <taxon>Neoptera</taxon>
        <taxon>Endopterygota</taxon>
        <taxon>Coleoptera</taxon>
        <taxon>Polyphaga</taxon>
        <taxon>Cucujiformia</taxon>
        <taxon>Curculionidae</taxon>
        <taxon>Dryophthorinae</taxon>
        <taxon>Rhynchophorus</taxon>
    </lineage>
</organism>
<comment type="caution">
    <text evidence="1">The sequence shown here is derived from an EMBL/GenBank/DDBJ whole genome shotgun (WGS) entry which is preliminary data.</text>
</comment>
<dbReference type="AlphaFoldDB" id="A0A834I1T9"/>
<reference evidence="1" key="1">
    <citation type="submission" date="2020-08" db="EMBL/GenBank/DDBJ databases">
        <title>Genome sequencing and assembly of the red palm weevil Rhynchophorus ferrugineus.</title>
        <authorList>
            <person name="Dias G.B."/>
            <person name="Bergman C.M."/>
            <person name="Manee M."/>
        </authorList>
    </citation>
    <scope>NUCLEOTIDE SEQUENCE</scope>
    <source>
        <strain evidence="1">AA-2017</strain>
        <tissue evidence="1">Whole larva</tissue>
    </source>
</reference>
<evidence type="ECO:0000313" key="2">
    <source>
        <dbReference type="Proteomes" id="UP000625711"/>
    </source>
</evidence>
<dbReference type="EMBL" id="JAACXV010013598">
    <property type="protein sequence ID" value="KAF7273002.1"/>
    <property type="molecule type" value="Genomic_DNA"/>
</dbReference>
<accession>A0A834I1T9</accession>
<dbReference type="Proteomes" id="UP000625711">
    <property type="component" value="Unassembled WGS sequence"/>
</dbReference>
<name>A0A834I1T9_RHYFE</name>
<gene>
    <name evidence="1" type="ORF">GWI33_014253</name>
</gene>
<evidence type="ECO:0000313" key="1">
    <source>
        <dbReference type="EMBL" id="KAF7273002.1"/>
    </source>
</evidence>
<keyword evidence="2" id="KW-1185">Reference proteome</keyword>
<proteinExistence type="predicted"/>
<protein>
    <submittedName>
        <fullName evidence="1">Uncharacterized protein</fullName>
    </submittedName>
</protein>
<sequence>MLERPKSVSPGGAVLERQRYRKFHLHLWHCAWTATNFTSSQLDLEFLAHYGTRNFRSRIFSRRISHRRRCRARLEEKVAAEAAFDREIVPSESRTYSRILIWIRAFE</sequence>